<evidence type="ECO:0000313" key="2">
    <source>
        <dbReference type="Proteomes" id="UP000015105"/>
    </source>
</evidence>
<sequence>PFVSAFFETNVGLDYESIAKFWVANGKHSALNTVNAAVLWCLWKYRNSIIFN</sequence>
<protein>
    <submittedName>
        <fullName evidence="1">Uncharacterized protein</fullName>
    </submittedName>
</protein>
<dbReference type="Gramene" id="AET5Gv21234400.1">
    <property type="protein sequence ID" value="AET5Gv21234400.1"/>
    <property type="gene ID" value="AET5Gv21234400"/>
</dbReference>
<accession>A0A453MLS1</accession>
<evidence type="ECO:0000313" key="1">
    <source>
        <dbReference type="EnsemblPlants" id="AET5Gv21234400.1"/>
    </source>
</evidence>
<reference evidence="1" key="5">
    <citation type="journal article" date="2021" name="G3 (Bethesda)">
        <title>Aegilops tauschii genome assembly Aet v5.0 features greater sequence contiguity and improved annotation.</title>
        <authorList>
            <person name="Wang L."/>
            <person name="Zhu T."/>
            <person name="Rodriguez J.C."/>
            <person name="Deal K.R."/>
            <person name="Dubcovsky J."/>
            <person name="McGuire P.E."/>
            <person name="Lux T."/>
            <person name="Spannagl M."/>
            <person name="Mayer K.F.X."/>
            <person name="Baldrich P."/>
            <person name="Meyers B.C."/>
            <person name="Huo N."/>
            <person name="Gu Y.Q."/>
            <person name="Zhou H."/>
            <person name="Devos K.M."/>
            <person name="Bennetzen J.L."/>
            <person name="Unver T."/>
            <person name="Budak H."/>
            <person name="Gulick P.J."/>
            <person name="Galiba G."/>
            <person name="Kalapos B."/>
            <person name="Nelson D.R."/>
            <person name="Li P."/>
            <person name="You F.M."/>
            <person name="Luo M.C."/>
            <person name="Dvorak J."/>
        </authorList>
    </citation>
    <scope>NUCLEOTIDE SEQUENCE [LARGE SCALE GENOMIC DNA]</scope>
    <source>
        <strain evidence="1">cv. AL8/78</strain>
    </source>
</reference>
<dbReference type="AlphaFoldDB" id="A0A453MLS1"/>
<reference evidence="2" key="1">
    <citation type="journal article" date="2014" name="Science">
        <title>Ancient hybridizations among the ancestral genomes of bread wheat.</title>
        <authorList>
            <consortium name="International Wheat Genome Sequencing Consortium,"/>
            <person name="Marcussen T."/>
            <person name="Sandve S.R."/>
            <person name="Heier L."/>
            <person name="Spannagl M."/>
            <person name="Pfeifer M."/>
            <person name="Jakobsen K.S."/>
            <person name="Wulff B.B."/>
            <person name="Steuernagel B."/>
            <person name="Mayer K.F."/>
            <person name="Olsen O.A."/>
        </authorList>
    </citation>
    <scope>NUCLEOTIDE SEQUENCE [LARGE SCALE GENOMIC DNA]</scope>
    <source>
        <strain evidence="2">cv. AL8/78</strain>
    </source>
</reference>
<keyword evidence="2" id="KW-1185">Reference proteome</keyword>
<organism evidence="1 2">
    <name type="scientific">Aegilops tauschii subsp. strangulata</name>
    <name type="common">Goatgrass</name>
    <dbReference type="NCBI Taxonomy" id="200361"/>
    <lineage>
        <taxon>Eukaryota</taxon>
        <taxon>Viridiplantae</taxon>
        <taxon>Streptophyta</taxon>
        <taxon>Embryophyta</taxon>
        <taxon>Tracheophyta</taxon>
        <taxon>Spermatophyta</taxon>
        <taxon>Magnoliopsida</taxon>
        <taxon>Liliopsida</taxon>
        <taxon>Poales</taxon>
        <taxon>Poaceae</taxon>
        <taxon>BOP clade</taxon>
        <taxon>Pooideae</taxon>
        <taxon>Triticodae</taxon>
        <taxon>Triticeae</taxon>
        <taxon>Triticinae</taxon>
        <taxon>Aegilops</taxon>
    </lineage>
</organism>
<reference evidence="2" key="2">
    <citation type="journal article" date="2017" name="Nat. Plants">
        <title>The Aegilops tauschii genome reveals multiple impacts of transposons.</title>
        <authorList>
            <person name="Zhao G."/>
            <person name="Zou C."/>
            <person name="Li K."/>
            <person name="Wang K."/>
            <person name="Li T."/>
            <person name="Gao L."/>
            <person name="Zhang X."/>
            <person name="Wang H."/>
            <person name="Yang Z."/>
            <person name="Liu X."/>
            <person name="Jiang W."/>
            <person name="Mao L."/>
            <person name="Kong X."/>
            <person name="Jiao Y."/>
            <person name="Jia J."/>
        </authorList>
    </citation>
    <scope>NUCLEOTIDE SEQUENCE [LARGE SCALE GENOMIC DNA]</scope>
    <source>
        <strain evidence="2">cv. AL8/78</strain>
    </source>
</reference>
<proteinExistence type="predicted"/>
<name>A0A453MLS1_AEGTS</name>
<dbReference type="Proteomes" id="UP000015105">
    <property type="component" value="Chromosome 5D"/>
</dbReference>
<reference evidence="1" key="4">
    <citation type="submission" date="2019-03" db="UniProtKB">
        <authorList>
            <consortium name="EnsemblPlants"/>
        </authorList>
    </citation>
    <scope>IDENTIFICATION</scope>
</reference>
<dbReference type="STRING" id="200361.A0A453MLS1"/>
<reference evidence="1" key="3">
    <citation type="journal article" date="2017" name="Nature">
        <title>Genome sequence of the progenitor of the wheat D genome Aegilops tauschii.</title>
        <authorList>
            <person name="Luo M.C."/>
            <person name="Gu Y.Q."/>
            <person name="Puiu D."/>
            <person name="Wang H."/>
            <person name="Twardziok S.O."/>
            <person name="Deal K.R."/>
            <person name="Huo N."/>
            <person name="Zhu T."/>
            <person name="Wang L."/>
            <person name="Wang Y."/>
            <person name="McGuire P.E."/>
            <person name="Liu S."/>
            <person name="Long H."/>
            <person name="Ramasamy R.K."/>
            <person name="Rodriguez J.C."/>
            <person name="Van S.L."/>
            <person name="Yuan L."/>
            <person name="Wang Z."/>
            <person name="Xia Z."/>
            <person name="Xiao L."/>
            <person name="Anderson O.D."/>
            <person name="Ouyang S."/>
            <person name="Liang Y."/>
            <person name="Zimin A.V."/>
            <person name="Pertea G."/>
            <person name="Qi P."/>
            <person name="Bennetzen J.L."/>
            <person name="Dai X."/>
            <person name="Dawson M.W."/>
            <person name="Muller H.G."/>
            <person name="Kugler K."/>
            <person name="Rivarola-Duarte L."/>
            <person name="Spannagl M."/>
            <person name="Mayer K.F.X."/>
            <person name="Lu F.H."/>
            <person name="Bevan M.W."/>
            <person name="Leroy P."/>
            <person name="Li P."/>
            <person name="You F.M."/>
            <person name="Sun Q."/>
            <person name="Liu Z."/>
            <person name="Lyons E."/>
            <person name="Wicker T."/>
            <person name="Salzberg S.L."/>
            <person name="Devos K.M."/>
            <person name="Dvorak J."/>
        </authorList>
    </citation>
    <scope>NUCLEOTIDE SEQUENCE [LARGE SCALE GENOMIC DNA]</scope>
    <source>
        <strain evidence="1">cv. AL8/78</strain>
    </source>
</reference>
<dbReference type="EnsemblPlants" id="AET5Gv21234400.1">
    <property type="protein sequence ID" value="AET5Gv21234400.1"/>
    <property type="gene ID" value="AET5Gv21234400"/>
</dbReference>